<comment type="caution">
    <text evidence="2">The sequence shown here is derived from an EMBL/GenBank/DDBJ whole genome shotgun (WGS) entry which is preliminary data.</text>
</comment>
<feature type="region of interest" description="Disordered" evidence="1">
    <location>
        <begin position="38"/>
        <end position="69"/>
    </location>
</feature>
<keyword evidence="3" id="KW-1185">Reference proteome</keyword>
<dbReference type="AlphaFoldDB" id="A0AAN6Q501"/>
<feature type="region of interest" description="Disordered" evidence="1">
    <location>
        <begin position="1"/>
        <end position="20"/>
    </location>
</feature>
<evidence type="ECO:0000313" key="2">
    <source>
        <dbReference type="EMBL" id="KAK4103643.1"/>
    </source>
</evidence>
<dbReference type="EMBL" id="MU863628">
    <property type="protein sequence ID" value="KAK4103643.1"/>
    <property type="molecule type" value="Genomic_DNA"/>
</dbReference>
<evidence type="ECO:0000313" key="3">
    <source>
        <dbReference type="Proteomes" id="UP001305647"/>
    </source>
</evidence>
<reference evidence="2" key="1">
    <citation type="journal article" date="2023" name="Mol. Phylogenet. Evol.">
        <title>Genome-scale phylogeny and comparative genomics of the fungal order Sordariales.</title>
        <authorList>
            <person name="Hensen N."/>
            <person name="Bonometti L."/>
            <person name="Westerberg I."/>
            <person name="Brannstrom I.O."/>
            <person name="Guillou S."/>
            <person name="Cros-Aarteil S."/>
            <person name="Calhoun S."/>
            <person name="Haridas S."/>
            <person name="Kuo A."/>
            <person name="Mondo S."/>
            <person name="Pangilinan J."/>
            <person name="Riley R."/>
            <person name="LaButti K."/>
            <person name="Andreopoulos B."/>
            <person name="Lipzen A."/>
            <person name="Chen C."/>
            <person name="Yan M."/>
            <person name="Daum C."/>
            <person name="Ng V."/>
            <person name="Clum A."/>
            <person name="Steindorff A."/>
            <person name="Ohm R.A."/>
            <person name="Martin F."/>
            <person name="Silar P."/>
            <person name="Natvig D.O."/>
            <person name="Lalanne C."/>
            <person name="Gautier V."/>
            <person name="Ament-Velasquez S.L."/>
            <person name="Kruys A."/>
            <person name="Hutchinson M.I."/>
            <person name="Powell A.J."/>
            <person name="Barry K."/>
            <person name="Miller A.N."/>
            <person name="Grigoriev I.V."/>
            <person name="Debuchy R."/>
            <person name="Gladieux P."/>
            <person name="Hiltunen Thoren M."/>
            <person name="Johannesson H."/>
        </authorList>
    </citation>
    <scope>NUCLEOTIDE SEQUENCE</scope>
    <source>
        <strain evidence="2">CBS 757.83</strain>
    </source>
</reference>
<accession>A0AAN6Q501</accession>
<reference evidence="2" key="2">
    <citation type="submission" date="2023-05" db="EMBL/GenBank/DDBJ databases">
        <authorList>
            <consortium name="Lawrence Berkeley National Laboratory"/>
            <person name="Steindorff A."/>
            <person name="Hensen N."/>
            <person name="Bonometti L."/>
            <person name="Westerberg I."/>
            <person name="Brannstrom I.O."/>
            <person name="Guillou S."/>
            <person name="Cros-Aarteil S."/>
            <person name="Calhoun S."/>
            <person name="Haridas S."/>
            <person name="Kuo A."/>
            <person name="Mondo S."/>
            <person name="Pangilinan J."/>
            <person name="Riley R."/>
            <person name="Labutti K."/>
            <person name="Andreopoulos B."/>
            <person name="Lipzen A."/>
            <person name="Chen C."/>
            <person name="Yanf M."/>
            <person name="Daum C."/>
            <person name="Ng V."/>
            <person name="Clum A."/>
            <person name="Ohm R."/>
            <person name="Martin F."/>
            <person name="Silar P."/>
            <person name="Natvig D."/>
            <person name="Lalanne C."/>
            <person name="Gautier V."/>
            <person name="Ament-Velasquez S.L."/>
            <person name="Kruys A."/>
            <person name="Hutchinson M.I."/>
            <person name="Powell A.J."/>
            <person name="Barry K."/>
            <person name="Miller A.N."/>
            <person name="Grigoriev I.V."/>
            <person name="Debuchy R."/>
            <person name="Gladieux P."/>
            <person name="Thoren M.H."/>
            <person name="Johannesson H."/>
        </authorList>
    </citation>
    <scope>NUCLEOTIDE SEQUENCE</scope>
    <source>
        <strain evidence="2">CBS 757.83</strain>
    </source>
</reference>
<dbReference type="Proteomes" id="UP001305647">
    <property type="component" value="Unassembled WGS sequence"/>
</dbReference>
<organism evidence="2 3">
    <name type="scientific">Parathielavia hyrcaniae</name>
    <dbReference type="NCBI Taxonomy" id="113614"/>
    <lineage>
        <taxon>Eukaryota</taxon>
        <taxon>Fungi</taxon>
        <taxon>Dikarya</taxon>
        <taxon>Ascomycota</taxon>
        <taxon>Pezizomycotina</taxon>
        <taxon>Sordariomycetes</taxon>
        <taxon>Sordariomycetidae</taxon>
        <taxon>Sordariales</taxon>
        <taxon>Chaetomiaceae</taxon>
        <taxon>Parathielavia</taxon>
    </lineage>
</organism>
<gene>
    <name evidence="2" type="ORF">N658DRAFT_282814</name>
</gene>
<proteinExistence type="predicted"/>
<name>A0AAN6Q501_9PEZI</name>
<sequence>MSRAAAVFQGKPQERIDTTSLPTSDLFLQLDRCELPRSSVGDDAHPTTHVAGRVPHSGSSADAVGVGEDPICSPTSASFKLQSTSRPAGGCLTRRLSLPAQRHGIPGTYLPWFSYRQRDSVEALGPGRHLIPEANRRPVKLGTVTCDSVVAPYNLSGLQR</sequence>
<protein>
    <submittedName>
        <fullName evidence="2">Uncharacterized protein</fullName>
    </submittedName>
</protein>
<evidence type="ECO:0000256" key="1">
    <source>
        <dbReference type="SAM" id="MobiDB-lite"/>
    </source>
</evidence>